<dbReference type="SUPFAM" id="SSF103190">
    <property type="entry name" value="Sensory domain-like"/>
    <property type="match status" value="1"/>
</dbReference>
<dbReference type="Gene3D" id="3.30.450.20">
    <property type="entry name" value="PAS domain"/>
    <property type="match status" value="1"/>
</dbReference>
<dbReference type="InterPro" id="IPR051173">
    <property type="entry name" value="Ca_channel_alpha-2/delta"/>
</dbReference>
<dbReference type="GO" id="GO:0005245">
    <property type="term" value="F:voltage-gated calcium channel activity"/>
    <property type="evidence" value="ECO:0007669"/>
    <property type="project" value="TreeGrafter"/>
</dbReference>
<dbReference type="AlphaFoldDB" id="A0AAD9Q367"/>
<dbReference type="Pfam" id="PF22673">
    <property type="entry name" value="MCP-like_PDC_1"/>
    <property type="match status" value="1"/>
</dbReference>
<proteinExistence type="predicted"/>
<gene>
    <name evidence="2" type="ORF">P5673_024573</name>
</gene>
<sequence>MPVVLFCSGGSGLKTFNATRYLMRGGDMLEGVTVKKLPTTYYWSPVEGTEFSIAVAIPVGYQREILSALPIPKDYSFHYHRMDLISPAKPCLHFQNNASNETTAVKFAPGAFVDPYLYIGIEETKIGIQILDSYMLGKTDDYSMLKRGIRDTVIATWKVENLWLRVKPELTQYLAWRFIGTSNGVFRKTPGSVLPNNYDPRERPWYYTALSHSGLVVLTTPYLDVGGSGEVITMARTLYRQESPENVLGVVGADFTLRYFYKLLTKVYPLCDVTSKYACFVMDNAGFLVLHVDFMQSSVTELHLGHVHITKKEKHIAEDLISKGFLVKKECRNVEAIQKQSFYEVNVPPSGVDELRGNSACKYKVAPISGTNVYLGVAKRDSFCAVEKCSCTLDKECSPINVTCECPCTSSLEFDFCRSLFPHSSVPLCPPVFLATAESGYPKPANNTACLQKCFDSRCPERNSSRLCDAVVDCYWCLKNKDNLPLEKPYCASSDRCFRGKESSITVHEIECRRIVPRDPPEKDKSLSPGEIAGTAGLRRYRNFADPTVKNARASRASNPDVLVRLTHTDGFATYDEIDDKNADEEGLPSYNEEERNNSVHPPAYTGVRPGMRNLNLNGGENSPPVPQSRRPTAFDGARQRGKTESCVEEIPLSTMPYGFSRAEPSDPTSVNSGHLPGAYVNCKDINERLSQQRNKHPLSVL</sequence>
<evidence type="ECO:0000256" key="1">
    <source>
        <dbReference type="SAM" id="MobiDB-lite"/>
    </source>
</evidence>
<dbReference type="PANTHER" id="PTHR10166">
    <property type="entry name" value="VOLTAGE-DEPENDENT CALCIUM CHANNEL SUBUNIT ALPHA-2/DELTA-RELATED"/>
    <property type="match status" value="1"/>
</dbReference>
<dbReference type="PANTHER" id="PTHR10166:SF66">
    <property type="entry name" value="VWFA AND CACHE DOMAIN-CONTAINING PROTEIN CG16868"/>
    <property type="match status" value="1"/>
</dbReference>
<dbReference type="EMBL" id="JARQWQ010000073">
    <property type="protein sequence ID" value="KAK2553883.1"/>
    <property type="molecule type" value="Genomic_DNA"/>
</dbReference>
<accession>A0AAD9Q367</accession>
<name>A0AAD9Q367_ACRCE</name>
<protein>
    <submittedName>
        <fullName evidence="2">VWFA and cache domain-containing protein 1</fullName>
    </submittedName>
</protein>
<reference evidence="2" key="2">
    <citation type="journal article" date="2023" name="Science">
        <title>Genomic signatures of disease resistance in endangered staghorn corals.</title>
        <authorList>
            <person name="Vollmer S.V."/>
            <person name="Selwyn J.D."/>
            <person name="Despard B.A."/>
            <person name="Roesel C.L."/>
        </authorList>
    </citation>
    <scope>NUCLEOTIDE SEQUENCE</scope>
    <source>
        <strain evidence="2">K2</strain>
    </source>
</reference>
<keyword evidence="3" id="KW-1185">Reference proteome</keyword>
<comment type="caution">
    <text evidence="2">The sequence shown here is derived from an EMBL/GenBank/DDBJ whole genome shotgun (WGS) entry which is preliminary data.</text>
</comment>
<dbReference type="GO" id="GO:0005891">
    <property type="term" value="C:voltage-gated calcium channel complex"/>
    <property type="evidence" value="ECO:0007669"/>
    <property type="project" value="TreeGrafter"/>
</dbReference>
<feature type="region of interest" description="Disordered" evidence="1">
    <location>
        <begin position="577"/>
        <end position="646"/>
    </location>
</feature>
<organism evidence="2 3">
    <name type="scientific">Acropora cervicornis</name>
    <name type="common">Staghorn coral</name>
    <dbReference type="NCBI Taxonomy" id="6130"/>
    <lineage>
        <taxon>Eukaryota</taxon>
        <taxon>Metazoa</taxon>
        <taxon>Cnidaria</taxon>
        <taxon>Anthozoa</taxon>
        <taxon>Hexacorallia</taxon>
        <taxon>Scleractinia</taxon>
        <taxon>Astrocoeniina</taxon>
        <taxon>Acroporidae</taxon>
        <taxon>Acropora</taxon>
    </lineage>
</organism>
<dbReference type="InterPro" id="IPR029151">
    <property type="entry name" value="Sensor-like_sf"/>
</dbReference>
<reference evidence="2" key="1">
    <citation type="journal article" date="2023" name="G3 (Bethesda)">
        <title>Whole genome assembly and annotation of the endangered Caribbean coral Acropora cervicornis.</title>
        <authorList>
            <person name="Selwyn J.D."/>
            <person name="Vollmer S.V."/>
        </authorList>
    </citation>
    <scope>NUCLEOTIDE SEQUENCE</scope>
    <source>
        <strain evidence="2">K2</strain>
    </source>
</reference>
<feature type="compositionally biased region" description="Acidic residues" evidence="1">
    <location>
        <begin position="577"/>
        <end position="587"/>
    </location>
</feature>
<dbReference type="CDD" id="cd12913">
    <property type="entry name" value="PDC1_MCP_like"/>
    <property type="match status" value="1"/>
</dbReference>
<evidence type="ECO:0000313" key="2">
    <source>
        <dbReference type="EMBL" id="KAK2553883.1"/>
    </source>
</evidence>
<evidence type="ECO:0000313" key="3">
    <source>
        <dbReference type="Proteomes" id="UP001249851"/>
    </source>
</evidence>
<dbReference type="Proteomes" id="UP001249851">
    <property type="component" value="Unassembled WGS sequence"/>
</dbReference>